<dbReference type="GO" id="GO:0005829">
    <property type="term" value="C:cytosol"/>
    <property type="evidence" value="ECO:0007669"/>
    <property type="project" value="TreeGrafter"/>
</dbReference>
<evidence type="ECO:0000256" key="3">
    <source>
        <dbReference type="ARBA" id="ARBA00012421"/>
    </source>
</evidence>
<feature type="modified residue" description="N6-(pyridoxal phosphate)lysine" evidence="7">
    <location>
        <position position="274"/>
    </location>
</feature>
<dbReference type="InterPro" id="IPR002129">
    <property type="entry name" value="PyrdxlP-dep_de-COase"/>
</dbReference>
<evidence type="ECO:0000256" key="2">
    <source>
        <dbReference type="ARBA" id="ARBA00009533"/>
    </source>
</evidence>
<dbReference type="FunFam" id="3.40.640.10:FF:000017">
    <property type="entry name" value="Glutamate decarboxylase"/>
    <property type="match status" value="1"/>
</dbReference>
<accession>A0A0D8LEP7</accession>
<comment type="catalytic activity">
    <reaction evidence="6 9">
        <text>L-glutamate + H(+) = 4-aminobutanoate + CO2</text>
        <dbReference type="Rhea" id="RHEA:17785"/>
        <dbReference type="ChEBI" id="CHEBI:15378"/>
        <dbReference type="ChEBI" id="CHEBI:16526"/>
        <dbReference type="ChEBI" id="CHEBI:29985"/>
        <dbReference type="ChEBI" id="CHEBI:59888"/>
        <dbReference type="EC" id="4.1.1.15"/>
    </reaction>
</comment>
<dbReference type="Pfam" id="PF00282">
    <property type="entry name" value="Pyridoxal_deC"/>
    <property type="match status" value="1"/>
</dbReference>
<dbReference type="Gene3D" id="3.90.1150.160">
    <property type="match status" value="1"/>
</dbReference>
<sequence>MSLHAVKGKNSSEFIDIYASTDSDAKLPKYKMPEDSSDPRIIYSVVRDELLLDGNSRQNLATFCTTWVEDEVKQLMTDSVDKNMIDKDEYPQTAEIESRCVHIIADLWNSPQAQETIGCSTTGSSEAAMLGGLAMKWRWRKNREKQGKETGKPNLVTGPVQVCWEKFARYFDVELRQIPLEGDALGMQPSDLRKYCDENTIGVVATLGVTFTGIYEPVAELAKELDAIQRDTGLDIPLHVDGASGGFIAPFIQPELVWDFRIERVKSINSSGHKYGLSPLGVGWVVWRSKEDLPEELVFNVDYLGGNMPTFALNFSRPGGQIIAQYYNFLRLGRAGYTKIQQACADTAQWLADELNKLGVFDLVYDGRGALPAVAYKLKPGVTQFNLYDLSDRIRTRGWLIASYPLPADREKTVVQRIMVRHGVSRDLAALLLDDIKRAIDHFRQNPVVNSTAKATFHHG</sequence>
<dbReference type="PANTHER" id="PTHR43321">
    <property type="entry name" value="GLUTAMATE DECARBOXYLASE"/>
    <property type="match status" value="1"/>
</dbReference>
<dbReference type="PATRIC" id="fig|582.24.peg.258"/>
<dbReference type="GO" id="GO:0004351">
    <property type="term" value="F:glutamate decarboxylase activity"/>
    <property type="evidence" value="ECO:0007669"/>
    <property type="project" value="UniProtKB-EC"/>
</dbReference>
<dbReference type="InterPro" id="IPR015421">
    <property type="entry name" value="PyrdxlP-dep_Trfase_major"/>
</dbReference>
<dbReference type="InterPro" id="IPR015424">
    <property type="entry name" value="PyrdxlP-dep_Trfase"/>
</dbReference>
<evidence type="ECO:0000256" key="1">
    <source>
        <dbReference type="ARBA" id="ARBA00001933"/>
    </source>
</evidence>
<protein>
    <recommendedName>
        <fullName evidence="3 9">Glutamate decarboxylase</fullName>
        <ecNumber evidence="3 9">4.1.1.15</ecNumber>
    </recommendedName>
</protein>
<proteinExistence type="inferred from homology"/>
<evidence type="ECO:0000313" key="11">
    <source>
        <dbReference type="Proteomes" id="UP000032582"/>
    </source>
</evidence>
<name>A0A0D8LEP7_MORMO</name>
<dbReference type="Gene3D" id="3.40.640.10">
    <property type="entry name" value="Type I PLP-dependent aspartate aminotransferase-like (Major domain)"/>
    <property type="match status" value="1"/>
</dbReference>
<keyword evidence="9" id="KW-0210">Decarboxylase</keyword>
<organism evidence="10 11">
    <name type="scientific">Morganella morganii</name>
    <name type="common">Proteus morganii</name>
    <dbReference type="NCBI Taxonomy" id="582"/>
    <lineage>
        <taxon>Bacteria</taxon>
        <taxon>Pseudomonadati</taxon>
        <taxon>Pseudomonadota</taxon>
        <taxon>Gammaproteobacteria</taxon>
        <taxon>Enterobacterales</taxon>
        <taxon>Morganellaceae</taxon>
        <taxon>Morganella</taxon>
    </lineage>
</organism>
<dbReference type="Proteomes" id="UP000032582">
    <property type="component" value="Unassembled WGS sequence"/>
</dbReference>
<dbReference type="AlphaFoldDB" id="A0A0D8LEP7"/>
<dbReference type="SUPFAM" id="SSF53383">
    <property type="entry name" value="PLP-dependent transferases"/>
    <property type="match status" value="1"/>
</dbReference>
<comment type="similarity">
    <text evidence="2 8">Belongs to the group II decarboxylase family.</text>
</comment>
<dbReference type="InterPro" id="IPR010107">
    <property type="entry name" value="Glutamate_decarboxylase"/>
</dbReference>
<dbReference type="NCBIfam" id="TIGR01788">
    <property type="entry name" value="Glu-decarb-GAD"/>
    <property type="match status" value="1"/>
</dbReference>
<dbReference type="GO" id="GO:0006538">
    <property type="term" value="P:L-glutamate catabolic process"/>
    <property type="evidence" value="ECO:0007669"/>
    <property type="project" value="TreeGrafter"/>
</dbReference>
<dbReference type="EMBL" id="JZSH01000003">
    <property type="protein sequence ID" value="KJF79218.1"/>
    <property type="molecule type" value="Genomic_DNA"/>
</dbReference>
<keyword evidence="4 7" id="KW-0663">Pyridoxal phosphate</keyword>
<dbReference type="Gene3D" id="4.10.280.50">
    <property type="match status" value="1"/>
</dbReference>
<evidence type="ECO:0000256" key="4">
    <source>
        <dbReference type="ARBA" id="ARBA00022898"/>
    </source>
</evidence>
<evidence type="ECO:0000256" key="6">
    <source>
        <dbReference type="ARBA" id="ARBA00048868"/>
    </source>
</evidence>
<dbReference type="CDD" id="cd06450">
    <property type="entry name" value="DOPA_deC_like"/>
    <property type="match status" value="1"/>
</dbReference>
<dbReference type="FunFam" id="4.10.280.50:FF:000001">
    <property type="entry name" value="Glutamate decarboxylase"/>
    <property type="match status" value="1"/>
</dbReference>
<evidence type="ECO:0000256" key="8">
    <source>
        <dbReference type="RuleBase" id="RU000382"/>
    </source>
</evidence>
<evidence type="ECO:0000256" key="7">
    <source>
        <dbReference type="PIRSR" id="PIRSR602129-50"/>
    </source>
</evidence>
<comment type="caution">
    <text evidence="10">The sequence shown here is derived from an EMBL/GenBank/DDBJ whole genome shotgun (WGS) entry which is preliminary data.</text>
</comment>
<evidence type="ECO:0000313" key="10">
    <source>
        <dbReference type="EMBL" id="KJF79218.1"/>
    </source>
</evidence>
<gene>
    <name evidence="10" type="ORF">UA45_00835</name>
</gene>
<dbReference type="EC" id="4.1.1.15" evidence="3 9"/>
<dbReference type="GO" id="GO:0030170">
    <property type="term" value="F:pyridoxal phosphate binding"/>
    <property type="evidence" value="ECO:0007669"/>
    <property type="project" value="InterPro"/>
</dbReference>
<evidence type="ECO:0000256" key="5">
    <source>
        <dbReference type="ARBA" id="ARBA00023239"/>
    </source>
</evidence>
<keyword evidence="5 8" id="KW-0456">Lyase</keyword>
<evidence type="ECO:0000256" key="9">
    <source>
        <dbReference type="RuleBase" id="RU361171"/>
    </source>
</evidence>
<dbReference type="PANTHER" id="PTHR43321:SF3">
    <property type="entry name" value="GLUTAMATE DECARBOXYLASE"/>
    <property type="match status" value="1"/>
</dbReference>
<comment type="cofactor">
    <cofactor evidence="1 7 8">
        <name>pyridoxal 5'-phosphate</name>
        <dbReference type="ChEBI" id="CHEBI:597326"/>
    </cofactor>
</comment>
<reference evidence="10 11" key="1">
    <citation type="submission" date="2015-02" db="EMBL/GenBank/DDBJ databases">
        <title>Whole genome shotgun sequencing of cultured foodborne pathogen.</title>
        <authorList>
            <person name="Timme R."/>
            <person name="Allard M.W."/>
            <person name="Strain E."/>
            <person name="Evans P.S."/>
            <person name="Brown E."/>
        </authorList>
    </citation>
    <scope>NUCLEOTIDE SEQUENCE [LARGE SCALE GENOMIC DNA]</scope>
    <source>
        <strain evidence="10 11">GCSL-TSO-24</strain>
    </source>
</reference>